<name>A0A8H3D1X0_9AGAM</name>
<gene>
    <name evidence="1" type="ORF">RDB_LOCUS146741</name>
</gene>
<evidence type="ECO:0000313" key="2">
    <source>
        <dbReference type="Proteomes" id="UP000663843"/>
    </source>
</evidence>
<reference evidence="1" key="1">
    <citation type="submission" date="2021-01" db="EMBL/GenBank/DDBJ databases">
        <authorList>
            <person name="Kaushik A."/>
        </authorList>
    </citation>
    <scope>NUCLEOTIDE SEQUENCE</scope>
    <source>
        <strain evidence="1">AG2-2IIIB</strain>
    </source>
</reference>
<sequence>MSTDLNSCESTFVSRVAAMEYNLHTSDSDMPTNPILAAQRIVNTASALAQINERLAGSPLRQEVTHSAPMLKRNYASLNLTKMSSSSSSSASSASLSTPTSARFPMYETPFAKDEDDIMEQDFSPASSPYNSPVLEFSTRGQFSHEPEPLGVTFRPNLTFGFVSGDEASAYFDFMDTLEDCDSLGRFTQMVETSKLAVESNTTEAVPTLEPWRPERTIGFLSHNLNDSYALCIAESGCGESIRMDSFVASPTPLFDAASPQITQDAWGRQSLVLGSEPWVQVASPAAGSESFMALQWIPAITLVVLIANLVRSIL</sequence>
<dbReference type="Proteomes" id="UP000663843">
    <property type="component" value="Unassembled WGS sequence"/>
</dbReference>
<evidence type="ECO:0000313" key="1">
    <source>
        <dbReference type="EMBL" id="CAE6506832.1"/>
    </source>
</evidence>
<accession>A0A8H3D1X0</accession>
<organism evidence="1 2">
    <name type="scientific">Rhizoctonia solani</name>
    <dbReference type="NCBI Taxonomy" id="456999"/>
    <lineage>
        <taxon>Eukaryota</taxon>
        <taxon>Fungi</taxon>
        <taxon>Dikarya</taxon>
        <taxon>Basidiomycota</taxon>
        <taxon>Agaricomycotina</taxon>
        <taxon>Agaricomycetes</taxon>
        <taxon>Cantharellales</taxon>
        <taxon>Ceratobasidiaceae</taxon>
        <taxon>Rhizoctonia</taxon>
    </lineage>
</organism>
<protein>
    <submittedName>
        <fullName evidence="1">Uncharacterized protein</fullName>
    </submittedName>
</protein>
<comment type="caution">
    <text evidence="1">The sequence shown here is derived from an EMBL/GenBank/DDBJ whole genome shotgun (WGS) entry which is preliminary data.</text>
</comment>
<dbReference type="AlphaFoldDB" id="A0A8H3D1X0"/>
<proteinExistence type="predicted"/>
<dbReference type="EMBL" id="CAJMWT010005513">
    <property type="protein sequence ID" value="CAE6506832.1"/>
    <property type="molecule type" value="Genomic_DNA"/>
</dbReference>